<evidence type="ECO:0000313" key="1">
    <source>
        <dbReference type="EMBL" id="AES73656.1"/>
    </source>
</evidence>
<proteinExistence type="predicted"/>
<dbReference type="EnsemblPlants" id="AES73656">
    <property type="protein sequence ID" value="AES73656"/>
    <property type="gene ID" value="MTR_3g107340"/>
</dbReference>
<dbReference type="PaxDb" id="3880-AES73656"/>
<sequence>MFNISTLVSSQTLHKFGYPIKGDDPIPFWAYGSLQTVNPAGIQAINIYRITKVVEHLARNLQPNYQVELSNFLSYASVMVLMISVKNACKFGWFLNKLESEELLTIAPEIGKIYCTFRNVISNGSTSCYSAIVSTITESFYPDMN</sequence>
<gene>
    <name evidence="1" type="ordered locus">MTR_3g107340</name>
</gene>
<organism evidence="1 3">
    <name type="scientific">Medicago truncatula</name>
    <name type="common">Barrel medic</name>
    <name type="synonym">Medicago tribuloides</name>
    <dbReference type="NCBI Taxonomy" id="3880"/>
    <lineage>
        <taxon>Eukaryota</taxon>
        <taxon>Viridiplantae</taxon>
        <taxon>Streptophyta</taxon>
        <taxon>Embryophyta</taxon>
        <taxon>Tracheophyta</taxon>
        <taxon>Spermatophyta</taxon>
        <taxon>Magnoliopsida</taxon>
        <taxon>eudicotyledons</taxon>
        <taxon>Gunneridae</taxon>
        <taxon>Pentapetalae</taxon>
        <taxon>rosids</taxon>
        <taxon>fabids</taxon>
        <taxon>Fabales</taxon>
        <taxon>Fabaceae</taxon>
        <taxon>Papilionoideae</taxon>
        <taxon>50 kb inversion clade</taxon>
        <taxon>NPAAA clade</taxon>
        <taxon>Hologalegina</taxon>
        <taxon>IRL clade</taxon>
        <taxon>Trifolieae</taxon>
        <taxon>Medicago</taxon>
    </lineage>
</organism>
<dbReference type="HOGENOM" id="CLU_1789777_0_0_1"/>
<evidence type="ECO:0000313" key="3">
    <source>
        <dbReference type="Proteomes" id="UP000002051"/>
    </source>
</evidence>
<reference evidence="1 3" key="1">
    <citation type="journal article" date="2011" name="Nature">
        <title>The Medicago genome provides insight into the evolution of rhizobial symbioses.</title>
        <authorList>
            <person name="Young N.D."/>
            <person name="Debelle F."/>
            <person name="Oldroyd G.E."/>
            <person name="Geurts R."/>
            <person name="Cannon S.B."/>
            <person name="Udvardi M.K."/>
            <person name="Benedito V.A."/>
            <person name="Mayer K.F."/>
            <person name="Gouzy J."/>
            <person name="Schoof H."/>
            <person name="Van de Peer Y."/>
            <person name="Proost S."/>
            <person name="Cook D.R."/>
            <person name="Meyers B.C."/>
            <person name="Spannagl M."/>
            <person name="Cheung F."/>
            <person name="De Mita S."/>
            <person name="Krishnakumar V."/>
            <person name="Gundlach H."/>
            <person name="Zhou S."/>
            <person name="Mudge J."/>
            <person name="Bharti A.K."/>
            <person name="Murray J.D."/>
            <person name="Naoumkina M.A."/>
            <person name="Rosen B."/>
            <person name="Silverstein K.A."/>
            <person name="Tang H."/>
            <person name="Rombauts S."/>
            <person name="Zhao P.X."/>
            <person name="Zhou P."/>
            <person name="Barbe V."/>
            <person name="Bardou P."/>
            <person name="Bechner M."/>
            <person name="Bellec A."/>
            <person name="Berger A."/>
            <person name="Berges H."/>
            <person name="Bidwell S."/>
            <person name="Bisseling T."/>
            <person name="Choisne N."/>
            <person name="Couloux A."/>
            <person name="Denny R."/>
            <person name="Deshpande S."/>
            <person name="Dai X."/>
            <person name="Doyle J.J."/>
            <person name="Dudez A.M."/>
            <person name="Farmer A.D."/>
            <person name="Fouteau S."/>
            <person name="Franken C."/>
            <person name="Gibelin C."/>
            <person name="Gish J."/>
            <person name="Goldstein S."/>
            <person name="Gonzalez A.J."/>
            <person name="Green P.J."/>
            <person name="Hallab A."/>
            <person name="Hartog M."/>
            <person name="Hua A."/>
            <person name="Humphray S.J."/>
            <person name="Jeong D.H."/>
            <person name="Jing Y."/>
            <person name="Jocker A."/>
            <person name="Kenton S.M."/>
            <person name="Kim D.J."/>
            <person name="Klee K."/>
            <person name="Lai H."/>
            <person name="Lang C."/>
            <person name="Lin S."/>
            <person name="Macmil S.L."/>
            <person name="Magdelenat G."/>
            <person name="Matthews L."/>
            <person name="McCorrison J."/>
            <person name="Monaghan E.L."/>
            <person name="Mun J.H."/>
            <person name="Najar F.Z."/>
            <person name="Nicholson C."/>
            <person name="Noirot C."/>
            <person name="O'Bleness M."/>
            <person name="Paule C.R."/>
            <person name="Poulain J."/>
            <person name="Prion F."/>
            <person name="Qin B."/>
            <person name="Qu C."/>
            <person name="Retzel E.F."/>
            <person name="Riddle C."/>
            <person name="Sallet E."/>
            <person name="Samain S."/>
            <person name="Samson N."/>
            <person name="Sanders I."/>
            <person name="Saurat O."/>
            <person name="Scarpelli C."/>
            <person name="Schiex T."/>
            <person name="Segurens B."/>
            <person name="Severin A.J."/>
            <person name="Sherrier D.J."/>
            <person name="Shi R."/>
            <person name="Sims S."/>
            <person name="Singer S.R."/>
            <person name="Sinharoy S."/>
            <person name="Sterck L."/>
            <person name="Viollet A."/>
            <person name="Wang B.B."/>
            <person name="Wang K."/>
            <person name="Wang M."/>
            <person name="Wang X."/>
            <person name="Warfsmann J."/>
            <person name="Weissenbach J."/>
            <person name="White D.D."/>
            <person name="White J.D."/>
            <person name="Wiley G.B."/>
            <person name="Wincker P."/>
            <person name="Xing Y."/>
            <person name="Yang L."/>
            <person name="Yao Z."/>
            <person name="Ying F."/>
            <person name="Zhai J."/>
            <person name="Zhou L."/>
            <person name="Zuber A."/>
            <person name="Denarie J."/>
            <person name="Dixon R.A."/>
            <person name="May G.D."/>
            <person name="Schwartz D.C."/>
            <person name="Rogers J."/>
            <person name="Quetier F."/>
            <person name="Town C.D."/>
            <person name="Roe B.A."/>
        </authorList>
    </citation>
    <scope>NUCLEOTIDE SEQUENCE [LARGE SCALE GENOMIC DNA]</scope>
    <source>
        <strain evidence="1">A17</strain>
        <strain evidence="2 3">cv. Jemalong A17</strain>
    </source>
</reference>
<reference evidence="1 3" key="2">
    <citation type="journal article" date="2014" name="BMC Genomics">
        <title>An improved genome release (version Mt4.0) for the model legume Medicago truncatula.</title>
        <authorList>
            <person name="Tang H."/>
            <person name="Krishnakumar V."/>
            <person name="Bidwell S."/>
            <person name="Rosen B."/>
            <person name="Chan A."/>
            <person name="Zhou S."/>
            <person name="Gentzbittel L."/>
            <person name="Childs K.L."/>
            <person name="Yandell M."/>
            <person name="Gundlach H."/>
            <person name="Mayer K.F."/>
            <person name="Schwartz D.C."/>
            <person name="Town C.D."/>
        </authorList>
    </citation>
    <scope>GENOME REANNOTATION</scope>
    <source>
        <strain evidence="2 3">cv. Jemalong A17</strain>
    </source>
</reference>
<dbReference type="AlphaFoldDB" id="G7JB28"/>
<dbReference type="Proteomes" id="UP000002051">
    <property type="component" value="Chromosome 3"/>
</dbReference>
<evidence type="ECO:0000313" key="2">
    <source>
        <dbReference type="EnsemblPlants" id="AES73656"/>
    </source>
</evidence>
<accession>G7JB28</accession>
<keyword evidence="3" id="KW-1185">Reference proteome</keyword>
<dbReference type="EMBL" id="CM001219">
    <property type="protein sequence ID" value="AES73656.1"/>
    <property type="molecule type" value="Genomic_DNA"/>
</dbReference>
<protein>
    <submittedName>
        <fullName evidence="1 2">Uncharacterized protein</fullName>
    </submittedName>
</protein>
<name>G7JB28_MEDTR</name>
<dbReference type="STRING" id="3880.G7JB28"/>
<reference evidence="2" key="3">
    <citation type="submission" date="2015-04" db="UniProtKB">
        <authorList>
            <consortium name="EnsemblPlants"/>
        </authorList>
    </citation>
    <scope>IDENTIFICATION</scope>
    <source>
        <strain evidence="2">cv. Jemalong A17</strain>
    </source>
</reference>